<dbReference type="InterPro" id="IPR002508">
    <property type="entry name" value="MurNAc-LAA_cat"/>
</dbReference>
<evidence type="ECO:0000313" key="5">
    <source>
        <dbReference type="EMBL" id="KIC73582.1"/>
    </source>
</evidence>
<dbReference type="AlphaFoldDB" id="A0A0C1K2K1"/>
<dbReference type="PANTHER" id="PTHR30404:SF0">
    <property type="entry name" value="N-ACETYLMURAMOYL-L-ALANINE AMIDASE AMIC"/>
    <property type="match status" value="1"/>
</dbReference>
<sequence>MFRIIQWLNFSLILIGHTLYAQPPYKANFPLPKTNPIKQLYSKEVLECISKPLLIKKAFIVIDPGHGGHDVGTQSISKPRYQEKSLNLVTAKFVCSYLQKLGYQIFMTRENDKFISLDKRAQIANKRKPTLFVSVHYNSAPSSEAQGVEVFFYQSDDKERARKSKRLAQLILQTVLTETEAKSRGVKHGNFAVIRETNMPAVLIEGGFVTNEEELKKLKDPAYLKKIALGIAKGIDEYVRRIGKTENKKEISAPKNLKN</sequence>
<organism evidence="5 6">
    <name type="scientific">Candidatus Protochlamydia amoebophila</name>
    <dbReference type="NCBI Taxonomy" id="362787"/>
    <lineage>
        <taxon>Bacteria</taxon>
        <taxon>Pseudomonadati</taxon>
        <taxon>Chlamydiota</taxon>
        <taxon>Chlamydiia</taxon>
        <taxon>Parachlamydiales</taxon>
        <taxon>Parachlamydiaceae</taxon>
        <taxon>Candidatus Protochlamydia</taxon>
    </lineage>
</organism>
<comment type="catalytic activity">
    <reaction evidence="1">
        <text>Hydrolyzes the link between N-acetylmuramoyl residues and L-amino acid residues in certain cell-wall glycopeptides.</text>
        <dbReference type="EC" id="3.5.1.28"/>
    </reaction>
</comment>
<dbReference type="EC" id="3.5.1.28" evidence="2"/>
<evidence type="ECO:0000259" key="4">
    <source>
        <dbReference type="SMART" id="SM00646"/>
    </source>
</evidence>
<dbReference type="RefSeq" id="WP_052236261.1">
    <property type="nucleotide sequence ID" value="NZ_JSAN01000026.1"/>
</dbReference>
<proteinExistence type="predicted"/>
<dbReference type="GO" id="GO:0009253">
    <property type="term" value="P:peptidoglycan catabolic process"/>
    <property type="evidence" value="ECO:0007669"/>
    <property type="project" value="InterPro"/>
</dbReference>
<evidence type="ECO:0000313" key="6">
    <source>
        <dbReference type="Proteomes" id="UP000031465"/>
    </source>
</evidence>
<keyword evidence="3" id="KW-0378">Hydrolase</keyword>
<comment type="caution">
    <text evidence="5">The sequence shown here is derived from an EMBL/GenBank/DDBJ whole genome shotgun (WGS) entry which is preliminary data.</text>
</comment>
<dbReference type="Pfam" id="PF01520">
    <property type="entry name" value="Amidase_3"/>
    <property type="match status" value="1"/>
</dbReference>
<dbReference type="GO" id="GO:0030288">
    <property type="term" value="C:outer membrane-bounded periplasmic space"/>
    <property type="evidence" value="ECO:0007669"/>
    <property type="project" value="TreeGrafter"/>
</dbReference>
<dbReference type="Proteomes" id="UP000031465">
    <property type="component" value="Unassembled WGS sequence"/>
</dbReference>
<dbReference type="PATRIC" id="fig|362787.3.peg.345"/>
<dbReference type="EMBL" id="JSAN01000026">
    <property type="protein sequence ID" value="KIC73582.1"/>
    <property type="molecule type" value="Genomic_DNA"/>
</dbReference>
<dbReference type="SMART" id="SM00646">
    <property type="entry name" value="Ami_3"/>
    <property type="match status" value="1"/>
</dbReference>
<name>A0A0C1K2K1_9BACT</name>
<feature type="domain" description="MurNAc-LAA" evidence="4">
    <location>
        <begin position="121"/>
        <end position="236"/>
    </location>
</feature>
<protein>
    <recommendedName>
        <fullName evidence="2">N-acetylmuramoyl-L-alanine amidase</fullName>
        <ecNumber evidence="2">3.5.1.28</ecNumber>
    </recommendedName>
</protein>
<reference evidence="5 6" key="1">
    <citation type="journal article" date="2014" name="Mol. Biol. Evol.">
        <title>Massive expansion of Ubiquitination-related gene families within the Chlamydiae.</title>
        <authorList>
            <person name="Domman D."/>
            <person name="Collingro A."/>
            <person name="Lagkouvardos I."/>
            <person name="Gehre L."/>
            <person name="Weinmaier T."/>
            <person name="Rattei T."/>
            <person name="Subtil A."/>
            <person name="Horn M."/>
        </authorList>
    </citation>
    <scope>NUCLEOTIDE SEQUENCE [LARGE SCALE GENOMIC DNA]</scope>
    <source>
        <strain evidence="5 6">EI2</strain>
    </source>
</reference>
<dbReference type="Gene3D" id="3.40.630.40">
    <property type="entry name" value="Zn-dependent exopeptidases"/>
    <property type="match status" value="1"/>
</dbReference>
<evidence type="ECO:0000256" key="1">
    <source>
        <dbReference type="ARBA" id="ARBA00001561"/>
    </source>
</evidence>
<accession>A0A0C1K2K1</accession>
<gene>
    <name evidence="5" type="primary">yqiI</name>
    <name evidence="5" type="ORF">DB44_BC00100</name>
</gene>
<dbReference type="SUPFAM" id="SSF53187">
    <property type="entry name" value="Zn-dependent exopeptidases"/>
    <property type="match status" value="1"/>
</dbReference>
<dbReference type="PANTHER" id="PTHR30404">
    <property type="entry name" value="N-ACETYLMURAMOYL-L-ALANINE AMIDASE"/>
    <property type="match status" value="1"/>
</dbReference>
<evidence type="ECO:0000256" key="3">
    <source>
        <dbReference type="ARBA" id="ARBA00022801"/>
    </source>
</evidence>
<dbReference type="GO" id="GO:0008745">
    <property type="term" value="F:N-acetylmuramoyl-L-alanine amidase activity"/>
    <property type="evidence" value="ECO:0007669"/>
    <property type="project" value="UniProtKB-EC"/>
</dbReference>
<evidence type="ECO:0000256" key="2">
    <source>
        <dbReference type="ARBA" id="ARBA00011901"/>
    </source>
</evidence>
<dbReference type="InterPro" id="IPR050695">
    <property type="entry name" value="N-acetylmuramoyl_amidase_3"/>
</dbReference>
<dbReference type="CDD" id="cd02696">
    <property type="entry name" value="MurNAc-LAA"/>
    <property type="match status" value="1"/>
</dbReference>